<reference evidence="4 5" key="1">
    <citation type="submission" date="2014-07" db="EMBL/GenBank/DDBJ databases">
        <title>Tepidicaulis marinum gen. nov., sp. nov., a novel marine bacterium denitrifying nitrate to nitrous oxide strictly under microaerobic conditions.</title>
        <authorList>
            <person name="Takeuchi M."/>
            <person name="Yamagishi T."/>
            <person name="Kamagata Y."/>
            <person name="Oshima K."/>
            <person name="Hattori M."/>
            <person name="Katayama T."/>
            <person name="Hanada S."/>
            <person name="Tamaki H."/>
            <person name="Marumo K."/>
            <person name="Maeda H."/>
            <person name="Nedachi M."/>
            <person name="Iwasaki W."/>
            <person name="Suwa Y."/>
            <person name="Sakata S."/>
        </authorList>
    </citation>
    <scope>NUCLEOTIDE SEQUENCE [LARGE SCALE GENOMIC DNA]</scope>
    <source>
        <strain evidence="4 5">MA2</strain>
    </source>
</reference>
<dbReference type="InterPro" id="IPR029058">
    <property type="entry name" value="AB_hydrolase_fold"/>
</dbReference>
<dbReference type="SUPFAM" id="SSF53474">
    <property type="entry name" value="alpha/beta-Hydrolases"/>
    <property type="match status" value="1"/>
</dbReference>
<dbReference type="RefSeq" id="WP_052379393.1">
    <property type="nucleotide sequence ID" value="NZ_BBIO01000010.1"/>
</dbReference>
<dbReference type="eggNOG" id="COG0657">
    <property type="taxonomic scope" value="Bacteria"/>
</dbReference>
<accession>A0A081BC10</accession>
<dbReference type="PANTHER" id="PTHR48081:SF8">
    <property type="entry name" value="ALPHA_BETA HYDROLASE FOLD-3 DOMAIN-CONTAINING PROTEIN-RELATED"/>
    <property type="match status" value="1"/>
</dbReference>
<dbReference type="Pfam" id="PF07859">
    <property type="entry name" value="Abhydrolase_3"/>
    <property type="match status" value="1"/>
</dbReference>
<dbReference type="EMBL" id="BBIO01000010">
    <property type="protein sequence ID" value="GAK45578.1"/>
    <property type="molecule type" value="Genomic_DNA"/>
</dbReference>
<comment type="similarity">
    <text evidence="1">Belongs to the 'GDXG' lipolytic enzyme family.</text>
</comment>
<protein>
    <submittedName>
        <fullName evidence="4">Alpha/beta hydrolase domain-containing protein</fullName>
    </submittedName>
</protein>
<dbReference type="InterPro" id="IPR013094">
    <property type="entry name" value="AB_hydrolase_3"/>
</dbReference>
<sequence>MSLQRLIVRALMKLPEGVILKMAGGEPVEIDGNIMDPRVQLLAAQGAKQPSMAAMSPAEARETSSAGLAMLDDAPRRGVSILNRTIPGPAGEIPVRIYRPSDKQNEALPGIVYYHMGGWVIGDLETCNHFCSVLADECGAAVMSVDYRLAPEHVFPASIEDALAAYEWAVANGAEIGMDTSKIAVGGDSAGGNMAAVVCQEVKRKGGQQPAAQLLIYPATDPTDKGGSMQSCAECYPLTKEIMDYFLDHALPDKSKESDPRVAPALSDDLSGLAPAIVATAGFDPLRDQGEAYANKLKAAGVDTLYRCYTSLAHAFTAMSGTVPEARRACIELARDLKRHL</sequence>
<dbReference type="FunFam" id="3.40.50.1820:FF:000089">
    <property type="entry name" value="Alpha/beta hydrolase"/>
    <property type="match status" value="1"/>
</dbReference>
<keyword evidence="5" id="KW-1185">Reference proteome</keyword>
<dbReference type="GO" id="GO:0016787">
    <property type="term" value="F:hydrolase activity"/>
    <property type="evidence" value="ECO:0007669"/>
    <property type="project" value="UniProtKB-KW"/>
</dbReference>
<evidence type="ECO:0000259" key="3">
    <source>
        <dbReference type="Pfam" id="PF07859"/>
    </source>
</evidence>
<dbReference type="InterPro" id="IPR050300">
    <property type="entry name" value="GDXG_lipolytic_enzyme"/>
</dbReference>
<name>A0A081BC10_9HYPH</name>
<evidence type="ECO:0000256" key="2">
    <source>
        <dbReference type="ARBA" id="ARBA00022801"/>
    </source>
</evidence>
<dbReference type="Proteomes" id="UP000028702">
    <property type="component" value="Unassembled WGS sequence"/>
</dbReference>
<dbReference type="AlphaFoldDB" id="A0A081BC10"/>
<keyword evidence="2 4" id="KW-0378">Hydrolase</keyword>
<feature type="domain" description="Alpha/beta hydrolase fold-3" evidence="3">
    <location>
        <begin position="111"/>
        <end position="317"/>
    </location>
</feature>
<dbReference type="STRING" id="1333998.M2A_2077"/>
<gene>
    <name evidence="4" type="ORF">M2A_2077</name>
</gene>
<evidence type="ECO:0000313" key="4">
    <source>
        <dbReference type="EMBL" id="GAK45578.1"/>
    </source>
</evidence>
<evidence type="ECO:0000313" key="5">
    <source>
        <dbReference type="Proteomes" id="UP000028702"/>
    </source>
</evidence>
<comment type="caution">
    <text evidence="4">The sequence shown here is derived from an EMBL/GenBank/DDBJ whole genome shotgun (WGS) entry which is preliminary data.</text>
</comment>
<evidence type="ECO:0000256" key="1">
    <source>
        <dbReference type="ARBA" id="ARBA00010515"/>
    </source>
</evidence>
<dbReference type="PANTHER" id="PTHR48081">
    <property type="entry name" value="AB HYDROLASE SUPERFAMILY PROTEIN C4A8.06C"/>
    <property type="match status" value="1"/>
</dbReference>
<proteinExistence type="inferred from homology"/>
<dbReference type="Gene3D" id="3.40.50.1820">
    <property type="entry name" value="alpha/beta hydrolase"/>
    <property type="match status" value="1"/>
</dbReference>
<organism evidence="4 5">
    <name type="scientific">Tepidicaulis marinus</name>
    <dbReference type="NCBI Taxonomy" id="1333998"/>
    <lineage>
        <taxon>Bacteria</taxon>
        <taxon>Pseudomonadati</taxon>
        <taxon>Pseudomonadota</taxon>
        <taxon>Alphaproteobacteria</taxon>
        <taxon>Hyphomicrobiales</taxon>
        <taxon>Parvibaculaceae</taxon>
        <taxon>Tepidicaulis</taxon>
    </lineage>
</organism>